<evidence type="ECO:0000256" key="1">
    <source>
        <dbReference type="ARBA" id="ARBA00012493"/>
    </source>
</evidence>
<dbReference type="Proteomes" id="UP000887566">
    <property type="component" value="Unplaced"/>
</dbReference>
<keyword evidence="10" id="KW-1185">Reference proteome</keyword>
<evidence type="ECO:0000259" key="8">
    <source>
        <dbReference type="Pfam" id="PF17917"/>
    </source>
</evidence>
<evidence type="ECO:0000256" key="6">
    <source>
        <dbReference type="ARBA" id="ARBA00022801"/>
    </source>
</evidence>
<dbReference type="GO" id="GO:0003964">
    <property type="term" value="F:RNA-directed DNA polymerase activity"/>
    <property type="evidence" value="ECO:0007669"/>
    <property type="project" value="UniProtKB-KW"/>
</dbReference>
<evidence type="ECO:0000313" key="10">
    <source>
        <dbReference type="Proteomes" id="UP000887566"/>
    </source>
</evidence>
<name>A0A914X2F7_9BILA</name>
<keyword evidence="3" id="KW-0548">Nucleotidyltransferase</keyword>
<evidence type="ECO:0000259" key="9">
    <source>
        <dbReference type="Pfam" id="PF17921"/>
    </source>
</evidence>
<dbReference type="Gene3D" id="1.10.340.70">
    <property type="match status" value="1"/>
</dbReference>
<evidence type="ECO:0000256" key="3">
    <source>
        <dbReference type="ARBA" id="ARBA00022695"/>
    </source>
</evidence>
<dbReference type="SUPFAM" id="SSF56672">
    <property type="entry name" value="DNA/RNA polymerases"/>
    <property type="match status" value="1"/>
</dbReference>
<feature type="domain" description="Integrase zinc-binding" evidence="9">
    <location>
        <begin position="249"/>
        <end position="303"/>
    </location>
</feature>
<keyword evidence="6" id="KW-0378">Hydrolase</keyword>
<keyword evidence="2" id="KW-0808">Transferase</keyword>
<dbReference type="CDD" id="cd09274">
    <property type="entry name" value="RNase_HI_RT_Ty3"/>
    <property type="match status" value="1"/>
</dbReference>
<dbReference type="InterPro" id="IPR050951">
    <property type="entry name" value="Retrovirus_Pol_polyprotein"/>
</dbReference>
<dbReference type="Pfam" id="PF17921">
    <property type="entry name" value="Integrase_H2C2"/>
    <property type="match status" value="1"/>
</dbReference>
<protein>
    <recommendedName>
        <fullName evidence="1">RNA-directed DNA polymerase</fullName>
        <ecNumber evidence="1">2.7.7.49</ecNumber>
    </recommendedName>
</protein>
<evidence type="ECO:0000313" key="11">
    <source>
        <dbReference type="WBParaSite" id="PSAMB.scaffold6150size10061.g27998.t1"/>
    </source>
</evidence>
<evidence type="ECO:0000256" key="5">
    <source>
        <dbReference type="ARBA" id="ARBA00022759"/>
    </source>
</evidence>
<dbReference type="EC" id="2.7.7.49" evidence="1"/>
<dbReference type="AlphaFoldDB" id="A0A914X2F7"/>
<evidence type="ECO:0000256" key="7">
    <source>
        <dbReference type="ARBA" id="ARBA00022918"/>
    </source>
</evidence>
<organism evidence="10 11">
    <name type="scientific">Plectus sambesii</name>
    <dbReference type="NCBI Taxonomy" id="2011161"/>
    <lineage>
        <taxon>Eukaryota</taxon>
        <taxon>Metazoa</taxon>
        <taxon>Ecdysozoa</taxon>
        <taxon>Nematoda</taxon>
        <taxon>Chromadorea</taxon>
        <taxon>Plectida</taxon>
        <taxon>Plectina</taxon>
        <taxon>Plectoidea</taxon>
        <taxon>Plectidae</taxon>
        <taxon>Plectus</taxon>
    </lineage>
</organism>
<dbReference type="PANTHER" id="PTHR37984">
    <property type="entry name" value="PROTEIN CBG26694"/>
    <property type="match status" value="1"/>
</dbReference>
<accession>A0A914X2F7</accession>
<feature type="domain" description="Reverse transcriptase RNase H-like" evidence="8">
    <location>
        <begin position="52"/>
        <end position="136"/>
    </location>
</feature>
<dbReference type="InterPro" id="IPR043502">
    <property type="entry name" value="DNA/RNA_pol_sf"/>
</dbReference>
<dbReference type="GO" id="GO:0016787">
    <property type="term" value="F:hydrolase activity"/>
    <property type="evidence" value="ECO:0007669"/>
    <property type="project" value="UniProtKB-KW"/>
</dbReference>
<evidence type="ECO:0000256" key="2">
    <source>
        <dbReference type="ARBA" id="ARBA00022679"/>
    </source>
</evidence>
<dbReference type="WBParaSite" id="PSAMB.scaffold6150size10061.g27998.t1">
    <property type="protein sequence ID" value="PSAMB.scaffold6150size10061.g27998.t1"/>
    <property type="gene ID" value="PSAMB.scaffold6150size10061.g27998"/>
</dbReference>
<dbReference type="Pfam" id="PF17917">
    <property type="entry name" value="RT_RNaseH"/>
    <property type="match status" value="1"/>
</dbReference>
<evidence type="ECO:0000256" key="4">
    <source>
        <dbReference type="ARBA" id="ARBA00022722"/>
    </source>
</evidence>
<keyword evidence="4" id="KW-0540">Nuclease</keyword>
<dbReference type="InterPro" id="IPR041588">
    <property type="entry name" value="Integrase_H2C2"/>
</dbReference>
<dbReference type="InterPro" id="IPR041373">
    <property type="entry name" value="RT_RNaseH"/>
</dbReference>
<dbReference type="GO" id="GO:0004519">
    <property type="term" value="F:endonuclease activity"/>
    <property type="evidence" value="ECO:0007669"/>
    <property type="project" value="UniProtKB-KW"/>
</dbReference>
<keyword evidence="5" id="KW-0255">Endonuclease</keyword>
<dbReference type="PANTHER" id="PTHR37984:SF5">
    <property type="entry name" value="PROTEIN NYNRIN-LIKE"/>
    <property type="match status" value="1"/>
</dbReference>
<keyword evidence="7" id="KW-0695">RNA-directed DNA polymerase</keyword>
<proteinExistence type="predicted"/>
<sequence length="344" mass="39552">MWCIVLPSCFWASVTLPKVPLRENFSKSAPIDNPDRGLQPTNRFQGLIPPPNKKYRQISFILRHPVDAAQKNYSQIEKEALALVFAITKFHQYLFGREFTFLTDHKPLVTIFGDRKGVPVTAASRLQRWAIKLLGYTFTIKYRKTEEFRQVDGVSRLPASDYKDFDSSANRKDVKLYQVVAENQEAFRPVSTMDVLRETKKDATLQQVKKAIDHGWSEKPDTTLQPYFKYCHDLNVIKICICWGACTIIPSSLCARVLQTLHRMHPGIFVMKSITCQHCWWPGISEDIVKLIQGCTSYAMAQKTPQKTLLSCWPLTQRAMGQVHIDYVEYKGKQLLLLIDAYSK</sequence>
<reference evidence="11" key="1">
    <citation type="submission" date="2022-11" db="UniProtKB">
        <authorList>
            <consortium name="WormBaseParasite"/>
        </authorList>
    </citation>
    <scope>IDENTIFICATION</scope>
</reference>